<dbReference type="SUPFAM" id="SSF54236">
    <property type="entry name" value="Ubiquitin-like"/>
    <property type="match status" value="1"/>
</dbReference>
<evidence type="ECO:0000259" key="3">
    <source>
        <dbReference type="PROSITE" id="PS50053"/>
    </source>
</evidence>
<feature type="domain" description="Ubiquitin-like" evidence="3">
    <location>
        <begin position="4"/>
        <end position="55"/>
    </location>
</feature>
<dbReference type="InterPro" id="IPR029071">
    <property type="entry name" value="Ubiquitin-like_domsf"/>
</dbReference>
<dbReference type="GO" id="GO:0051087">
    <property type="term" value="F:protein-folding chaperone binding"/>
    <property type="evidence" value="ECO:0007669"/>
    <property type="project" value="InterPro"/>
</dbReference>
<feature type="region of interest" description="Disordered" evidence="2">
    <location>
        <begin position="173"/>
        <end position="193"/>
    </location>
</feature>
<dbReference type="PANTHER" id="PTHR12329">
    <property type="entry name" value="BCL2-ASSOCIATED ATHANOGENE"/>
    <property type="match status" value="1"/>
</dbReference>
<dbReference type="InterPro" id="IPR039773">
    <property type="entry name" value="BAG_chaperone_regulator"/>
</dbReference>
<evidence type="ECO:0000313" key="5">
    <source>
        <dbReference type="EMBL" id="KAK2972092.1"/>
    </source>
</evidence>
<dbReference type="PROSITE" id="PS51035">
    <property type="entry name" value="BAG"/>
    <property type="match status" value="1"/>
</dbReference>
<keyword evidence="6" id="KW-1185">Reference proteome</keyword>
<gene>
    <name evidence="5" type="ORF">RJ640_010255</name>
</gene>
<evidence type="ECO:0000256" key="2">
    <source>
        <dbReference type="SAM" id="MobiDB-lite"/>
    </source>
</evidence>
<sequence>MEGDVKGLIFQETGLEPKDQRLLFRGKEKEDQDHLHEAGLKNNSKLLLMKNTTSKESVLKEVNGGCELSKGSVAIAQVKEEDDRLSEQVDTLRRIVSGGNKVAEKDFVCLTEMLMRQMLKLDSIEAEGEAKVQRKSEVHRVQSLVEIMDDLKVQNSNPISNSNNAARVREKFESEFGSSHTPLPMPSATKVTQDWEVFE</sequence>
<organism evidence="5 6">
    <name type="scientific">Escallonia rubra</name>
    <dbReference type="NCBI Taxonomy" id="112253"/>
    <lineage>
        <taxon>Eukaryota</taxon>
        <taxon>Viridiplantae</taxon>
        <taxon>Streptophyta</taxon>
        <taxon>Embryophyta</taxon>
        <taxon>Tracheophyta</taxon>
        <taxon>Spermatophyta</taxon>
        <taxon>Magnoliopsida</taxon>
        <taxon>eudicotyledons</taxon>
        <taxon>Gunneridae</taxon>
        <taxon>Pentapetalae</taxon>
        <taxon>asterids</taxon>
        <taxon>campanulids</taxon>
        <taxon>Escalloniales</taxon>
        <taxon>Escalloniaceae</taxon>
        <taxon>Escallonia</taxon>
    </lineage>
</organism>
<dbReference type="Proteomes" id="UP001187471">
    <property type="component" value="Unassembled WGS sequence"/>
</dbReference>
<evidence type="ECO:0000256" key="1">
    <source>
        <dbReference type="ARBA" id="ARBA00023186"/>
    </source>
</evidence>
<evidence type="ECO:0008006" key="7">
    <source>
        <dbReference type="Google" id="ProtNLM"/>
    </source>
</evidence>
<dbReference type="SMART" id="SM00264">
    <property type="entry name" value="BAG"/>
    <property type="match status" value="1"/>
</dbReference>
<protein>
    <recommendedName>
        <fullName evidence="7">BAG family molecular chaperone regulator 4</fullName>
    </recommendedName>
</protein>
<dbReference type="Pfam" id="PF02179">
    <property type="entry name" value="BAG"/>
    <property type="match status" value="1"/>
</dbReference>
<dbReference type="PANTHER" id="PTHR12329:SF49">
    <property type="entry name" value="BAG FAMILY MOLECULAR CHAPERONE REGULATOR 4-LIKE ISOFORM X1"/>
    <property type="match status" value="1"/>
</dbReference>
<dbReference type="InterPro" id="IPR003103">
    <property type="entry name" value="BAG_domain"/>
</dbReference>
<name>A0AA88UEC8_9ASTE</name>
<dbReference type="Gene3D" id="3.10.20.90">
    <property type="entry name" value="Phosphatidylinositol 3-kinase Catalytic Subunit, Chain A, domain 1"/>
    <property type="match status" value="1"/>
</dbReference>
<feature type="domain" description="BAG" evidence="4">
    <location>
        <begin position="101"/>
        <end position="152"/>
    </location>
</feature>
<dbReference type="EMBL" id="JAVXUO010002539">
    <property type="protein sequence ID" value="KAK2972092.1"/>
    <property type="molecule type" value="Genomic_DNA"/>
</dbReference>
<accession>A0AA88UEC8</accession>
<evidence type="ECO:0000313" key="6">
    <source>
        <dbReference type="Proteomes" id="UP001187471"/>
    </source>
</evidence>
<reference evidence="5" key="1">
    <citation type="submission" date="2022-12" db="EMBL/GenBank/DDBJ databases">
        <title>Draft genome assemblies for two species of Escallonia (Escalloniales).</title>
        <authorList>
            <person name="Chanderbali A."/>
            <person name="Dervinis C."/>
            <person name="Anghel I."/>
            <person name="Soltis D."/>
            <person name="Soltis P."/>
            <person name="Zapata F."/>
        </authorList>
    </citation>
    <scope>NUCLEOTIDE SEQUENCE</scope>
    <source>
        <strain evidence="5">UCBG92.1500</strain>
        <tissue evidence="5">Leaf</tissue>
    </source>
</reference>
<dbReference type="Pfam" id="PF00240">
    <property type="entry name" value="ubiquitin"/>
    <property type="match status" value="1"/>
</dbReference>
<dbReference type="Gene3D" id="1.20.58.120">
    <property type="entry name" value="BAG domain"/>
    <property type="match status" value="1"/>
</dbReference>
<dbReference type="InterPro" id="IPR036533">
    <property type="entry name" value="BAG_dom_sf"/>
</dbReference>
<dbReference type="SUPFAM" id="SSF63491">
    <property type="entry name" value="BAG domain"/>
    <property type="match status" value="1"/>
</dbReference>
<dbReference type="AlphaFoldDB" id="A0AA88UEC8"/>
<dbReference type="GO" id="GO:0050821">
    <property type="term" value="P:protein stabilization"/>
    <property type="evidence" value="ECO:0007669"/>
    <property type="project" value="TreeGrafter"/>
</dbReference>
<evidence type="ECO:0000259" key="4">
    <source>
        <dbReference type="PROSITE" id="PS51035"/>
    </source>
</evidence>
<dbReference type="InterPro" id="IPR000626">
    <property type="entry name" value="Ubiquitin-like_dom"/>
</dbReference>
<dbReference type="GO" id="GO:0000774">
    <property type="term" value="F:adenyl-nucleotide exchange factor activity"/>
    <property type="evidence" value="ECO:0007669"/>
    <property type="project" value="TreeGrafter"/>
</dbReference>
<dbReference type="PROSITE" id="PS50053">
    <property type="entry name" value="UBIQUITIN_2"/>
    <property type="match status" value="1"/>
</dbReference>
<proteinExistence type="predicted"/>
<dbReference type="GO" id="GO:0005737">
    <property type="term" value="C:cytoplasm"/>
    <property type="evidence" value="ECO:0007669"/>
    <property type="project" value="TreeGrafter"/>
</dbReference>
<keyword evidence="1" id="KW-0143">Chaperone</keyword>
<comment type="caution">
    <text evidence="5">The sequence shown here is derived from an EMBL/GenBank/DDBJ whole genome shotgun (WGS) entry which is preliminary data.</text>
</comment>